<dbReference type="AlphaFoldDB" id="A0A9P3GVA9"/>
<evidence type="ECO:0000313" key="2">
    <source>
        <dbReference type="Proteomes" id="UP000703269"/>
    </source>
</evidence>
<gene>
    <name evidence="1" type="ORF">PsYK624_162680</name>
</gene>
<dbReference type="EMBL" id="BPQB01000128">
    <property type="protein sequence ID" value="GJE99990.1"/>
    <property type="molecule type" value="Genomic_DNA"/>
</dbReference>
<comment type="caution">
    <text evidence="1">The sequence shown here is derived from an EMBL/GenBank/DDBJ whole genome shotgun (WGS) entry which is preliminary data.</text>
</comment>
<organism evidence="1 2">
    <name type="scientific">Phanerochaete sordida</name>
    <dbReference type="NCBI Taxonomy" id="48140"/>
    <lineage>
        <taxon>Eukaryota</taxon>
        <taxon>Fungi</taxon>
        <taxon>Dikarya</taxon>
        <taxon>Basidiomycota</taxon>
        <taxon>Agaricomycotina</taxon>
        <taxon>Agaricomycetes</taxon>
        <taxon>Polyporales</taxon>
        <taxon>Phanerochaetaceae</taxon>
        <taxon>Phanerochaete</taxon>
    </lineage>
</organism>
<proteinExistence type="predicted"/>
<name>A0A9P3GVA9_9APHY</name>
<evidence type="ECO:0000313" key="1">
    <source>
        <dbReference type="EMBL" id="GJE99990.1"/>
    </source>
</evidence>
<keyword evidence="2" id="KW-1185">Reference proteome</keyword>
<accession>A0A9P3GVA9</accession>
<protein>
    <submittedName>
        <fullName evidence="1">Uncharacterized protein</fullName>
    </submittedName>
</protein>
<sequence>MSALMTTCELEPDTAAPTEMRPSYAYNITGTFAKGSMSQSNFAWDKWKAVLRCRRVQTLLIESPLSEQSSHPSEAVVSLLSSNLPGPAGATLEAEKLRISCGTRVLTMAEIFSVPIEHRINNTIITLNIAQQVLWLLCKDGPARMRLLKECIRSRQEIEEKARQWVKMEYQDENYQWAKIYARLRLTHGYYAAGSECAGEGVDECDEFKDLADPSLIMRDWEFEERGWAEIEHQEERKRRAEMEERLRLKHRQYMGNFDGR</sequence>
<reference evidence="1 2" key="1">
    <citation type="submission" date="2021-08" db="EMBL/GenBank/DDBJ databases">
        <title>Draft Genome Sequence of Phanerochaete sordida strain YK-624.</title>
        <authorList>
            <person name="Mori T."/>
            <person name="Dohra H."/>
            <person name="Suzuki T."/>
            <person name="Kawagishi H."/>
            <person name="Hirai H."/>
        </authorList>
    </citation>
    <scope>NUCLEOTIDE SEQUENCE [LARGE SCALE GENOMIC DNA]</scope>
    <source>
        <strain evidence="1 2">YK-624</strain>
    </source>
</reference>
<dbReference type="Proteomes" id="UP000703269">
    <property type="component" value="Unassembled WGS sequence"/>
</dbReference>